<evidence type="ECO:0000313" key="1">
    <source>
        <dbReference type="EMBL" id="CAF4670507.1"/>
    </source>
</evidence>
<feature type="non-terminal residue" evidence="1">
    <location>
        <position position="1"/>
    </location>
</feature>
<protein>
    <submittedName>
        <fullName evidence="1">Uncharacterized protein</fullName>
    </submittedName>
</protein>
<accession>A0A821GRQ3</accession>
<proteinExistence type="predicted"/>
<dbReference type="EMBL" id="CAJOBG010092447">
    <property type="protein sequence ID" value="CAF4670507.1"/>
    <property type="molecule type" value="Genomic_DNA"/>
</dbReference>
<dbReference type="Proteomes" id="UP000663866">
    <property type="component" value="Unassembled WGS sequence"/>
</dbReference>
<organism evidence="1 3">
    <name type="scientific">Rotaria magnacalcarata</name>
    <dbReference type="NCBI Taxonomy" id="392030"/>
    <lineage>
        <taxon>Eukaryota</taxon>
        <taxon>Metazoa</taxon>
        <taxon>Spiralia</taxon>
        <taxon>Gnathifera</taxon>
        <taxon>Rotifera</taxon>
        <taxon>Eurotatoria</taxon>
        <taxon>Bdelloidea</taxon>
        <taxon>Philodinida</taxon>
        <taxon>Philodinidae</taxon>
        <taxon>Rotaria</taxon>
    </lineage>
</organism>
<dbReference type="EMBL" id="CAJOBJ010128691">
    <property type="protein sequence ID" value="CAF4711482.1"/>
    <property type="molecule type" value="Genomic_DNA"/>
</dbReference>
<dbReference type="AlphaFoldDB" id="A0A821GRQ3"/>
<name>A0A821GRQ3_9BILA</name>
<sequence>MSGTSLFPAILRGIVNLIKYVAPWRYKIYFDYILLNNHRLSAVIFPSIQTRLYV</sequence>
<dbReference type="Proteomes" id="UP000681720">
    <property type="component" value="Unassembled WGS sequence"/>
</dbReference>
<evidence type="ECO:0000313" key="2">
    <source>
        <dbReference type="EMBL" id="CAF4711482.1"/>
    </source>
</evidence>
<reference evidence="1" key="1">
    <citation type="submission" date="2021-02" db="EMBL/GenBank/DDBJ databases">
        <authorList>
            <person name="Nowell W R."/>
        </authorList>
    </citation>
    <scope>NUCLEOTIDE SEQUENCE</scope>
</reference>
<gene>
    <name evidence="2" type="ORF">GIL414_LOCUS43472</name>
    <name evidence="1" type="ORF">OVN521_LOCUS47400</name>
</gene>
<comment type="caution">
    <text evidence="1">The sequence shown here is derived from an EMBL/GenBank/DDBJ whole genome shotgun (WGS) entry which is preliminary data.</text>
</comment>
<keyword evidence="3" id="KW-1185">Reference proteome</keyword>
<evidence type="ECO:0000313" key="3">
    <source>
        <dbReference type="Proteomes" id="UP000663866"/>
    </source>
</evidence>